<feature type="binding site" evidence="7">
    <location>
        <begin position="74"/>
        <end position="75"/>
    </location>
    <ligand>
        <name>substrate</name>
    </ligand>
</feature>
<organism evidence="8 9">
    <name type="scientific">Butyricicoccus pullicaecorum</name>
    <dbReference type="NCBI Taxonomy" id="501571"/>
    <lineage>
        <taxon>Bacteria</taxon>
        <taxon>Bacillati</taxon>
        <taxon>Bacillota</taxon>
        <taxon>Clostridia</taxon>
        <taxon>Eubacteriales</taxon>
        <taxon>Butyricicoccaceae</taxon>
        <taxon>Butyricicoccus</taxon>
    </lineage>
</organism>
<dbReference type="NCBIfam" id="TIGR00067">
    <property type="entry name" value="glut_race"/>
    <property type="match status" value="1"/>
</dbReference>
<dbReference type="Gene3D" id="3.40.50.1860">
    <property type="match status" value="2"/>
</dbReference>
<dbReference type="InterPro" id="IPR015942">
    <property type="entry name" value="Asp/Glu/hydantoin_racemase"/>
</dbReference>
<evidence type="ECO:0000256" key="3">
    <source>
        <dbReference type="ARBA" id="ARBA00022960"/>
    </source>
</evidence>
<dbReference type="UniPathway" id="UPA00219"/>
<dbReference type="EMBL" id="NFKK01000004">
    <property type="protein sequence ID" value="OUP53441.1"/>
    <property type="molecule type" value="Genomic_DNA"/>
</dbReference>
<dbReference type="FunFam" id="3.40.50.1860:FF:000001">
    <property type="entry name" value="Glutamate racemase"/>
    <property type="match status" value="1"/>
</dbReference>
<dbReference type="RefSeq" id="WP_016148817.1">
    <property type="nucleotide sequence ID" value="NZ_CABKSA010000003.1"/>
</dbReference>
<evidence type="ECO:0000256" key="5">
    <source>
        <dbReference type="ARBA" id="ARBA00023235"/>
    </source>
</evidence>
<evidence type="ECO:0000256" key="4">
    <source>
        <dbReference type="ARBA" id="ARBA00022984"/>
    </source>
</evidence>
<dbReference type="InterPro" id="IPR001920">
    <property type="entry name" value="Asp/Glu_race"/>
</dbReference>
<evidence type="ECO:0000256" key="7">
    <source>
        <dbReference type="HAMAP-Rule" id="MF_00258"/>
    </source>
</evidence>
<evidence type="ECO:0000256" key="1">
    <source>
        <dbReference type="ARBA" id="ARBA00001602"/>
    </source>
</evidence>
<comment type="pathway">
    <text evidence="7">Cell wall biogenesis; peptidoglycan biosynthesis.</text>
</comment>
<dbReference type="GO" id="GO:0008360">
    <property type="term" value="P:regulation of cell shape"/>
    <property type="evidence" value="ECO:0007669"/>
    <property type="project" value="UniProtKB-KW"/>
</dbReference>
<feature type="binding site" evidence="7">
    <location>
        <begin position="187"/>
        <end position="188"/>
    </location>
    <ligand>
        <name>substrate</name>
    </ligand>
</feature>
<gene>
    <name evidence="7" type="primary">murI</name>
    <name evidence="8" type="ORF">B5F17_05385</name>
</gene>
<name>A0A1Y4LF39_9FIRM</name>
<keyword evidence="5 7" id="KW-0413">Isomerase</keyword>
<proteinExistence type="inferred from homology"/>
<comment type="catalytic activity">
    <reaction evidence="1 7">
        <text>L-glutamate = D-glutamate</text>
        <dbReference type="Rhea" id="RHEA:12813"/>
        <dbReference type="ChEBI" id="CHEBI:29985"/>
        <dbReference type="ChEBI" id="CHEBI:29986"/>
        <dbReference type="EC" id="5.1.1.3"/>
    </reaction>
</comment>
<evidence type="ECO:0000256" key="6">
    <source>
        <dbReference type="ARBA" id="ARBA00023316"/>
    </source>
</evidence>
<dbReference type="PANTHER" id="PTHR21198">
    <property type="entry name" value="GLUTAMATE RACEMASE"/>
    <property type="match status" value="1"/>
</dbReference>
<evidence type="ECO:0000256" key="2">
    <source>
        <dbReference type="ARBA" id="ARBA00013090"/>
    </source>
</evidence>
<evidence type="ECO:0000313" key="8">
    <source>
        <dbReference type="EMBL" id="OUP53441.1"/>
    </source>
</evidence>
<comment type="caution">
    <text evidence="8">The sequence shown here is derived from an EMBL/GenBank/DDBJ whole genome shotgun (WGS) entry which is preliminary data.</text>
</comment>
<dbReference type="InterPro" id="IPR033134">
    <property type="entry name" value="Asp/Glu_racemase_AS_2"/>
</dbReference>
<dbReference type="EC" id="5.1.1.3" evidence="2 7"/>
<protein>
    <recommendedName>
        <fullName evidence="2 7">Glutamate racemase</fullName>
        <ecNumber evidence="2 7">5.1.1.3</ecNumber>
    </recommendedName>
</protein>
<dbReference type="PANTHER" id="PTHR21198:SF2">
    <property type="entry name" value="GLUTAMATE RACEMASE"/>
    <property type="match status" value="1"/>
</dbReference>
<dbReference type="HAMAP" id="MF_00258">
    <property type="entry name" value="Glu_racemase"/>
    <property type="match status" value="1"/>
</dbReference>
<keyword evidence="4 7" id="KW-0573">Peptidoglycan synthesis</keyword>
<dbReference type="Proteomes" id="UP000195897">
    <property type="component" value="Unassembled WGS sequence"/>
</dbReference>
<dbReference type="GO" id="GO:0008881">
    <property type="term" value="F:glutamate racemase activity"/>
    <property type="evidence" value="ECO:0007669"/>
    <property type="project" value="UniProtKB-UniRule"/>
</dbReference>
<comment type="function">
    <text evidence="7">Provides the (R)-glutamate required for cell wall biosynthesis.</text>
</comment>
<feature type="active site" description="Proton donor/acceptor" evidence="7">
    <location>
        <position position="73"/>
    </location>
</feature>
<dbReference type="InterPro" id="IPR004391">
    <property type="entry name" value="Glu_race"/>
</dbReference>
<dbReference type="PROSITE" id="PS00924">
    <property type="entry name" value="ASP_GLU_RACEMASE_2"/>
    <property type="match status" value="1"/>
</dbReference>
<accession>A0A1Y4LF39</accession>
<feature type="binding site" evidence="7">
    <location>
        <begin position="42"/>
        <end position="43"/>
    </location>
    <ligand>
        <name>substrate</name>
    </ligand>
</feature>
<reference evidence="9" key="1">
    <citation type="submission" date="2017-04" db="EMBL/GenBank/DDBJ databases">
        <title>Function of individual gut microbiota members based on whole genome sequencing of pure cultures obtained from chicken caecum.</title>
        <authorList>
            <person name="Medvecky M."/>
            <person name="Cejkova D."/>
            <person name="Polansky O."/>
            <person name="Karasova D."/>
            <person name="Kubasova T."/>
            <person name="Cizek A."/>
            <person name="Rychlik I."/>
        </authorList>
    </citation>
    <scope>NUCLEOTIDE SEQUENCE [LARGE SCALE GENOMIC DNA]</scope>
    <source>
        <strain evidence="9">An180</strain>
    </source>
</reference>
<dbReference type="GO" id="GO:0071555">
    <property type="term" value="P:cell wall organization"/>
    <property type="evidence" value="ECO:0007669"/>
    <property type="project" value="UniProtKB-KW"/>
</dbReference>
<keyword evidence="6 7" id="KW-0961">Cell wall biogenesis/degradation</keyword>
<feature type="active site" description="Proton donor/acceptor" evidence="7">
    <location>
        <position position="186"/>
    </location>
</feature>
<comment type="similarity">
    <text evidence="7">Belongs to the aspartate/glutamate racemases family.</text>
</comment>
<dbReference type="SUPFAM" id="SSF53681">
    <property type="entry name" value="Aspartate/glutamate racemase"/>
    <property type="match status" value="2"/>
</dbReference>
<sequence length="266" mass="28660">MDNRPIGVFDSGVGGLTAVRRLHEILPHEDIIYFGDTGRVPYGTRSAETILKYTRQDVRFLRKFDIKAIVVACNTVSATALDIVANETDVPMIGVVWPACAAARAATKTGRIGVIGTPATVRSGVYDRMLKAADPNLAVFMQPCPLLVPLVENGRVHCGDIVAETVVREYLAPIKAQNVDTLILACTHYPLLSEVVAAEMGENVTLIDSGAAAAESVRGMLVPAEERQGKTRYFVSDDPQGFNQLAPGFLNGSLDFPAEQVDIDAY</sequence>
<feature type="binding site" evidence="7">
    <location>
        <begin position="10"/>
        <end position="11"/>
    </location>
    <ligand>
        <name>substrate</name>
    </ligand>
</feature>
<keyword evidence="3 7" id="KW-0133">Cell shape</keyword>
<evidence type="ECO:0000313" key="9">
    <source>
        <dbReference type="Proteomes" id="UP000195897"/>
    </source>
</evidence>
<dbReference type="Pfam" id="PF01177">
    <property type="entry name" value="Asp_Glu_race"/>
    <property type="match status" value="1"/>
</dbReference>
<dbReference type="AlphaFoldDB" id="A0A1Y4LF39"/>
<dbReference type="GO" id="GO:0009252">
    <property type="term" value="P:peptidoglycan biosynthetic process"/>
    <property type="evidence" value="ECO:0007669"/>
    <property type="project" value="UniProtKB-UniRule"/>
</dbReference>